<dbReference type="Proteomes" id="UP000010878">
    <property type="component" value="Plasmid 1"/>
</dbReference>
<dbReference type="OrthoDB" id="382225at2157"/>
<protein>
    <submittedName>
        <fullName evidence="1">Uncharacterized protein</fullName>
    </submittedName>
</protein>
<dbReference type="GeneID" id="14405784"/>
<evidence type="ECO:0000313" key="1">
    <source>
        <dbReference type="EMBL" id="AGB39775.1"/>
    </source>
</evidence>
<gene>
    <name evidence="1" type="ORF">Natoc_4355</name>
</gene>
<proteinExistence type="predicted"/>
<dbReference type="EMBL" id="CP003930">
    <property type="protein sequence ID" value="AGB39775.1"/>
    <property type="molecule type" value="Genomic_DNA"/>
</dbReference>
<dbReference type="HOGENOM" id="CLU_1559534_0_0_2"/>
<reference evidence="1 2" key="1">
    <citation type="submission" date="2012-11" db="EMBL/GenBank/DDBJ databases">
        <title>FINISHED of Natronococcus occultus SP4, DSM 3396.</title>
        <authorList>
            <consortium name="DOE Joint Genome Institute"/>
            <person name="Eisen J."/>
            <person name="Huntemann M."/>
            <person name="Wei C.-L."/>
            <person name="Han J."/>
            <person name="Detter J.C."/>
            <person name="Han C."/>
            <person name="Tapia R."/>
            <person name="Chen A."/>
            <person name="Kyrpides N."/>
            <person name="Mavromatis K."/>
            <person name="Markowitz V."/>
            <person name="Szeto E."/>
            <person name="Ivanova N."/>
            <person name="Mikhailova N."/>
            <person name="Ovchinnikova G."/>
            <person name="Pagani I."/>
            <person name="Pati A."/>
            <person name="Goodwin L."/>
            <person name="Nordberg H.P."/>
            <person name="Cantor M.N."/>
            <person name="Hua S.X."/>
            <person name="Woyke T."/>
            <person name="Eisen J."/>
            <person name="Klenk H.-P."/>
            <person name="Klenk H.-P."/>
        </authorList>
    </citation>
    <scope>NUCLEOTIDE SEQUENCE [LARGE SCALE GENOMIC DNA]</scope>
    <source>
        <strain evidence="1 2">SP4</strain>
        <plasmid evidence="2">Plasmid 1</plasmid>
    </source>
</reference>
<name>L0K5G6_9EURY</name>
<dbReference type="RefSeq" id="WP_015323206.1">
    <property type="nucleotide sequence ID" value="NC_019975.1"/>
</dbReference>
<dbReference type="KEGG" id="nou:Natoc_4355"/>
<dbReference type="AlphaFoldDB" id="L0K5G6"/>
<evidence type="ECO:0000313" key="2">
    <source>
        <dbReference type="Proteomes" id="UP000010878"/>
    </source>
</evidence>
<keyword evidence="1" id="KW-0614">Plasmid</keyword>
<keyword evidence="2" id="KW-1185">Reference proteome</keyword>
<organism evidence="1 2">
    <name type="scientific">Natronococcus occultus SP4</name>
    <dbReference type="NCBI Taxonomy" id="694430"/>
    <lineage>
        <taxon>Archaea</taxon>
        <taxon>Methanobacteriati</taxon>
        <taxon>Methanobacteriota</taxon>
        <taxon>Stenosarchaea group</taxon>
        <taxon>Halobacteria</taxon>
        <taxon>Halobacteriales</taxon>
        <taxon>Natrialbaceae</taxon>
        <taxon>Natronococcus</taxon>
    </lineage>
</organism>
<sequence>MSSTDDAGELPDEFTFATQGVAETFVETLKEHRAFCSWCLAPLEVNPAVQFPGEPEARTLETDETYSQCHEPATETIPPKTDQQGQLVETSSERTICAECGVIDIDASSSRRNETLRTALKHVVWILEENDTAINPIVADQAVTEILAEGHTGQFVETLGTAIYRGTDTEG</sequence>
<geneLocation type="plasmid" evidence="1">
    <name>1</name>
</geneLocation>
<accession>L0K5G6</accession>